<sequence>MKAIKKSSASIVTGNKVQTRTYRLRQTTARDNKLNFVGLKYLSSSLKKQKDPTKTSKKSSRLKVFKFDPSIVRSRKPSARGKRAIFAKKANQISTKRIIEDYDREDIFLPYNETFQLKDYLEYEDEEANQATINEEKCLKPQSHWTKIYTSIMEKPYFLKRLKGVRLQNQSRSRRRHKIEEKFQDILSKTIQLKAGNKRSQPRDNEHGINITFNTFKVSEHKSSTNSLSKAIKRRKKSSIGIKPSTLERIASPKKGLHNFGHKRRSMEVDCTNKLKIAPLKGLKLDNIFTYSRKPKNTPMAKLINLSCENPSLERIKTMKKTCIELQKWVKSHAKSRSQDFHIEAENLKLNFDNFIQK</sequence>
<dbReference type="EMBL" id="CAMPGE010006723">
    <property type="protein sequence ID" value="CAI2365604.1"/>
    <property type="molecule type" value="Genomic_DNA"/>
</dbReference>
<reference evidence="1" key="1">
    <citation type="submission" date="2023-07" db="EMBL/GenBank/DDBJ databases">
        <authorList>
            <consortium name="AG Swart"/>
            <person name="Singh M."/>
            <person name="Singh A."/>
            <person name="Seah K."/>
            <person name="Emmerich C."/>
        </authorList>
    </citation>
    <scope>NUCLEOTIDE SEQUENCE</scope>
    <source>
        <strain evidence="1">DP1</strain>
    </source>
</reference>
<proteinExistence type="predicted"/>
<dbReference type="AlphaFoldDB" id="A0AAD1X978"/>
<protein>
    <submittedName>
        <fullName evidence="1">Uncharacterized protein</fullName>
    </submittedName>
</protein>
<gene>
    <name evidence="1" type="ORF">ECRASSUSDP1_LOCUS6918</name>
</gene>
<evidence type="ECO:0000313" key="1">
    <source>
        <dbReference type="EMBL" id="CAI2365604.1"/>
    </source>
</evidence>
<evidence type="ECO:0000313" key="2">
    <source>
        <dbReference type="Proteomes" id="UP001295684"/>
    </source>
</evidence>
<dbReference type="Proteomes" id="UP001295684">
    <property type="component" value="Unassembled WGS sequence"/>
</dbReference>
<name>A0AAD1X978_EUPCR</name>
<keyword evidence="2" id="KW-1185">Reference proteome</keyword>
<accession>A0AAD1X978</accession>
<organism evidence="1 2">
    <name type="scientific">Euplotes crassus</name>
    <dbReference type="NCBI Taxonomy" id="5936"/>
    <lineage>
        <taxon>Eukaryota</taxon>
        <taxon>Sar</taxon>
        <taxon>Alveolata</taxon>
        <taxon>Ciliophora</taxon>
        <taxon>Intramacronucleata</taxon>
        <taxon>Spirotrichea</taxon>
        <taxon>Hypotrichia</taxon>
        <taxon>Euplotida</taxon>
        <taxon>Euplotidae</taxon>
        <taxon>Moneuplotes</taxon>
    </lineage>
</organism>
<comment type="caution">
    <text evidence="1">The sequence shown here is derived from an EMBL/GenBank/DDBJ whole genome shotgun (WGS) entry which is preliminary data.</text>
</comment>